<organism evidence="1 2">
    <name type="scientific">Alkaliphilus serpentinus</name>
    <dbReference type="NCBI Taxonomy" id="1482731"/>
    <lineage>
        <taxon>Bacteria</taxon>
        <taxon>Bacillati</taxon>
        <taxon>Bacillota</taxon>
        <taxon>Clostridia</taxon>
        <taxon>Peptostreptococcales</taxon>
        <taxon>Natronincolaceae</taxon>
        <taxon>Alkaliphilus</taxon>
    </lineage>
</organism>
<dbReference type="NCBIfam" id="TIGR04223">
    <property type="entry name" value="quorum_AgrD"/>
    <property type="match status" value="1"/>
</dbReference>
<dbReference type="EMBL" id="WBZB01000036">
    <property type="protein sequence ID" value="KAB3529180.1"/>
    <property type="molecule type" value="Genomic_DNA"/>
</dbReference>
<protein>
    <submittedName>
        <fullName evidence="1">Cyclic lactone autoinducer peptide</fullName>
    </submittedName>
</protein>
<reference evidence="1 2" key="1">
    <citation type="submission" date="2019-10" db="EMBL/GenBank/DDBJ databases">
        <title>Alkaliphilus serpentinus sp. nov. and Alkaliphilus pronyensis sp. nov., two novel anaerobic alkaliphilic species isolated from the serpentinized-hosted hydrothermal field of the Prony Bay (New Caledonia).</title>
        <authorList>
            <person name="Postec A."/>
        </authorList>
    </citation>
    <scope>NUCLEOTIDE SEQUENCE [LARGE SCALE GENOMIC DNA]</scope>
    <source>
        <strain evidence="1 2">LacT</strain>
    </source>
</reference>
<evidence type="ECO:0000313" key="2">
    <source>
        <dbReference type="Proteomes" id="UP000465601"/>
    </source>
</evidence>
<name>A0A833HN73_9FIRM</name>
<comment type="caution">
    <text evidence="1">The sequence shown here is derived from an EMBL/GenBank/DDBJ whole genome shotgun (WGS) entry which is preliminary data.</text>
</comment>
<dbReference type="InterPro" id="IPR009229">
    <property type="entry name" value="AgrD"/>
</dbReference>
<accession>A0A833HN73</accession>
<dbReference type="OrthoDB" id="1809626at2"/>
<dbReference type="RefSeq" id="WP_151866236.1">
    <property type="nucleotide sequence ID" value="NZ_WBZB01000036.1"/>
</dbReference>
<dbReference type="AlphaFoldDB" id="A0A833HN73"/>
<evidence type="ECO:0000313" key="1">
    <source>
        <dbReference type="EMBL" id="KAB3529180.1"/>
    </source>
</evidence>
<sequence>MKKRLVQLIITLLTFAAFTNIASASSWVGYQPEVPKELQN</sequence>
<proteinExistence type="predicted"/>
<gene>
    <name evidence="1" type="ORF">F8153_10110</name>
</gene>
<dbReference type="Proteomes" id="UP000465601">
    <property type="component" value="Unassembled WGS sequence"/>
</dbReference>
<keyword evidence="2" id="KW-1185">Reference proteome</keyword>